<dbReference type="InterPro" id="IPR050090">
    <property type="entry name" value="Tyrosine_recombinase_XerCD"/>
</dbReference>
<dbReference type="PROSITE" id="PS51898">
    <property type="entry name" value="TYR_RECOMBINASE"/>
    <property type="match status" value="1"/>
</dbReference>
<dbReference type="InterPro" id="IPR011010">
    <property type="entry name" value="DNA_brk_join_enz"/>
</dbReference>
<evidence type="ECO:0000259" key="3">
    <source>
        <dbReference type="PROSITE" id="PS51898"/>
    </source>
</evidence>
<dbReference type="Gene3D" id="1.10.443.10">
    <property type="entry name" value="Intergrase catalytic core"/>
    <property type="match status" value="1"/>
</dbReference>
<comment type="caution">
    <text evidence="4">The sequence shown here is derived from an EMBL/GenBank/DDBJ whole genome shotgun (WGS) entry which is preliminary data.</text>
</comment>
<sequence>MGVRDELMEGRGAIPRLGRVVEVNRAHPPYAMLDATGAEVEPVTAFLRDLALGDSSPLTCRSYGYGMLRWFRLLWLLGTGWERATESEVAVLTGWLRSAANPQRQRHRADAPVAGTVNLRTGKASLGAGYAPRTINHALTVISGFYEFHAHQGRGPVVNPVPHSAQRRRALGHRSPLEPTPVVGRARLRQRVSDRSPRSIPDRLWDELFTAMNCDRDRALLEIFVASGARAKELLGITVGDIDWSGQRIYVITKGTRAREAVPVSPQGLFRLALYLDAAGTPADGGPLWRARRGPDRPLTYWAMRRVMQRANTLLGTNWSLHDLRHTAAYRMANGGKLTLPEVQTIMRHADIQTTNRYLSVHIEELFDKLTEHYATPRPARHYPADYAAADIEAVFGA</sequence>
<organism evidence="4 5">
    <name type="scientific">Streptomyces macrolidinus</name>
    <dbReference type="NCBI Taxonomy" id="2952607"/>
    <lineage>
        <taxon>Bacteria</taxon>
        <taxon>Bacillati</taxon>
        <taxon>Actinomycetota</taxon>
        <taxon>Actinomycetes</taxon>
        <taxon>Kitasatosporales</taxon>
        <taxon>Streptomycetaceae</taxon>
        <taxon>Streptomyces</taxon>
    </lineage>
</organism>
<feature type="domain" description="Tyr recombinase" evidence="3">
    <location>
        <begin position="195"/>
        <end position="375"/>
    </location>
</feature>
<evidence type="ECO:0000256" key="1">
    <source>
        <dbReference type="ARBA" id="ARBA00023125"/>
    </source>
</evidence>
<dbReference type="Gene3D" id="1.10.150.130">
    <property type="match status" value="1"/>
</dbReference>
<name>A0ABT0ZA96_9ACTN</name>
<dbReference type="PANTHER" id="PTHR30349:SF81">
    <property type="entry name" value="TYROSINE RECOMBINASE XERC"/>
    <property type="match status" value="1"/>
</dbReference>
<proteinExistence type="predicted"/>
<dbReference type="InterPro" id="IPR010998">
    <property type="entry name" value="Integrase_recombinase_N"/>
</dbReference>
<evidence type="ECO:0000313" key="4">
    <source>
        <dbReference type="EMBL" id="MCN9240684.1"/>
    </source>
</evidence>
<dbReference type="CDD" id="cd00397">
    <property type="entry name" value="DNA_BRE_C"/>
    <property type="match status" value="1"/>
</dbReference>
<dbReference type="SUPFAM" id="SSF56349">
    <property type="entry name" value="DNA breaking-rejoining enzymes"/>
    <property type="match status" value="1"/>
</dbReference>
<evidence type="ECO:0000256" key="2">
    <source>
        <dbReference type="ARBA" id="ARBA00023172"/>
    </source>
</evidence>
<dbReference type="RefSeq" id="WP_252423352.1">
    <property type="nucleotide sequence ID" value="NZ_JAMWMR010000005.1"/>
</dbReference>
<keyword evidence="2" id="KW-0233">DNA recombination</keyword>
<keyword evidence="5" id="KW-1185">Reference proteome</keyword>
<keyword evidence="1" id="KW-0238">DNA-binding</keyword>
<dbReference type="PANTHER" id="PTHR30349">
    <property type="entry name" value="PHAGE INTEGRASE-RELATED"/>
    <property type="match status" value="1"/>
</dbReference>
<reference evidence="4 5" key="1">
    <citation type="submission" date="2022-05" db="EMBL/GenBank/DDBJ databases">
        <title>Streptomyces sp. nov. RY43-2 isolated from soil of a peat swamp forest.</title>
        <authorList>
            <person name="Kanchanasin P."/>
            <person name="Tanasupawat S."/>
            <person name="Phongsopitanun W."/>
        </authorList>
    </citation>
    <scope>NUCLEOTIDE SEQUENCE [LARGE SCALE GENOMIC DNA]</scope>
    <source>
        <strain evidence="4 5">RY43-2</strain>
    </source>
</reference>
<evidence type="ECO:0000313" key="5">
    <source>
        <dbReference type="Proteomes" id="UP001523219"/>
    </source>
</evidence>
<dbReference type="InterPro" id="IPR002104">
    <property type="entry name" value="Integrase_catalytic"/>
</dbReference>
<dbReference type="InterPro" id="IPR013762">
    <property type="entry name" value="Integrase-like_cat_sf"/>
</dbReference>
<dbReference type="EMBL" id="JAMWMR010000005">
    <property type="protein sequence ID" value="MCN9240684.1"/>
    <property type="molecule type" value="Genomic_DNA"/>
</dbReference>
<dbReference type="Proteomes" id="UP001523219">
    <property type="component" value="Unassembled WGS sequence"/>
</dbReference>
<dbReference type="Pfam" id="PF00589">
    <property type="entry name" value="Phage_integrase"/>
    <property type="match status" value="1"/>
</dbReference>
<accession>A0ABT0ZA96</accession>
<protein>
    <submittedName>
        <fullName evidence="4">Site-specific integrase</fullName>
    </submittedName>
</protein>
<gene>
    <name evidence="4" type="ORF">NGF19_07720</name>
</gene>